<protein>
    <recommendedName>
        <fullName evidence="1">Reverse transcriptase Ty1/copia-type domain-containing protein</fullName>
    </recommendedName>
</protein>
<reference evidence="2" key="1">
    <citation type="submission" date="2018-05" db="EMBL/GenBank/DDBJ databases">
        <title>Draft genome of Mucuna pruriens seed.</title>
        <authorList>
            <person name="Nnadi N.E."/>
            <person name="Vos R."/>
            <person name="Hasami M.H."/>
            <person name="Devisetty U.K."/>
            <person name="Aguiy J.C."/>
        </authorList>
    </citation>
    <scope>NUCLEOTIDE SEQUENCE [LARGE SCALE GENOMIC DNA]</scope>
    <source>
        <strain evidence="2">JCA_2017</strain>
    </source>
</reference>
<name>A0A371FG04_MUCPR</name>
<accession>A0A371FG04</accession>
<dbReference type="Pfam" id="PF07727">
    <property type="entry name" value="RVT_2"/>
    <property type="match status" value="1"/>
</dbReference>
<organism evidence="2 3">
    <name type="scientific">Mucuna pruriens</name>
    <name type="common">Velvet bean</name>
    <name type="synonym">Dolichos pruriens</name>
    <dbReference type="NCBI Taxonomy" id="157652"/>
    <lineage>
        <taxon>Eukaryota</taxon>
        <taxon>Viridiplantae</taxon>
        <taxon>Streptophyta</taxon>
        <taxon>Embryophyta</taxon>
        <taxon>Tracheophyta</taxon>
        <taxon>Spermatophyta</taxon>
        <taxon>Magnoliopsida</taxon>
        <taxon>eudicotyledons</taxon>
        <taxon>Gunneridae</taxon>
        <taxon>Pentapetalae</taxon>
        <taxon>rosids</taxon>
        <taxon>fabids</taxon>
        <taxon>Fabales</taxon>
        <taxon>Fabaceae</taxon>
        <taxon>Papilionoideae</taxon>
        <taxon>50 kb inversion clade</taxon>
        <taxon>NPAAA clade</taxon>
        <taxon>indigoferoid/millettioid clade</taxon>
        <taxon>Phaseoleae</taxon>
        <taxon>Mucuna</taxon>
    </lineage>
</organism>
<proteinExistence type="predicted"/>
<feature type="domain" description="Reverse transcriptase Ty1/copia-type" evidence="1">
    <location>
        <begin position="63"/>
        <end position="107"/>
    </location>
</feature>
<gene>
    <name evidence="2" type="ORF">CR513_42675</name>
</gene>
<evidence type="ECO:0000313" key="2">
    <source>
        <dbReference type="EMBL" id="RDX77232.1"/>
    </source>
</evidence>
<dbReference type="EMBL" id="QJKJ01009238">
    <property type="protein sequence ID" value="RDX77232.1"/>
    <property type="molecule type" value="Genomic_DNA"/>
</dbReference>
<evidence type="ECO:0000313" key="3">
    <source>
        <dbReference type="Proteomes" id="UP000257109"/>
    </source>
</evidence>
<dbReference type="OrthoDB" id="411615at2759"/>
<dbReference type="AlphaFoldDB" id="A0A371FG04"/>
<keyword evidence="3" id="KW-1185">Reference proteome</keyword>
<dbReference type="InterPro" id="IPR013103">
    <property type="entry name" value="RVT_2"/>
</dbReference>
<comment type="caution">
    <text evidence="2">The sequence shown here is derived from an EMBL/GenBank/DDBJ whole genome shotgun (WGS) entry which is preliminary data.</text>
</comment>
<evidence type="ECO:0000259" key="1">
    <source>
        <dbReference type="Pfam" id="PF07727"/>
    </source>
</evidence>
<feature type="non-terminal residue" evidence="2">
    <location>
        <position position="1"/>
    </location>
</feature>
<dbReference type="STRING" id="157652.A0A371FG04"/>
<dbReference type="Proteomes" id="UP000257109">
    <property type="component" value="Unassembled WGS sequence"/>
</dbReference>
<sequence>MEEELKDIKKNHTWKLVTLPHNKRFIGVKWVYIVKVKPTKEVANTMPGWLQKDSCKRLGWIIMRGWSLHQLDVKSVFLNGPLDEEAYVCQSPGFEVSGHENKSTQHNLWSKTN</sequence>